<reference evidence="1 2" key="1">
    <citation type="journal article" date="2022" name="New Phytol.">
        <title>Ecological generalism drives hyperdiversity of secondary metabolite gene clusters in xylarialean endophytes.</title>
        <authorList>
            <person name="Franco M.E.E."/>
            <person name="Wisecaver J.H."/>
            <person name="Arnold A.E."/>
            <person name="Ju Y.M."/>
            <person name="Slot J.C."/>
            <person name="Ahrendt S."/>
            <person name="Moore L.P."/>
            <person name="Eastman K.E."/>
            <person name="Scott K."/>
            <person name="Konkel Z."/>
            <person name="Mondo S.J."/>
            <person name="Kuo A."/>
            <person name="Hayes R.D."/>
            <person name="Haridas S."/>
            <person name="Andreopoulos B."/>
            <person name="Riley R."/>
            <person name="LaButti K."/>
            <person name="Pangilinan J."/>
            <person name="Lipzen A."/>
            <person name="Amirebrahimi M."/>
            <person name="Yan J."/>
            <person name="Adam C."/>
            <person name="Keymanesh K."/>
            <person name="Ng V."/>
            <person name="Louie K."/>
            <person name="Northen T."/>
            <person name="Drula E."/>
            <person name="Henrissat B."/>
            <person name="Hsieh H.M."/>
            <person name="Youens-Clark K."/>
            <person name="Lutzoni F."/>
            <person name="Miadlikowska J."/>
            <person name="Eastwood D.C."/>
            <person name="Hamelin R.C."/>
            <person name="Grigoriev I.V."/>
            <person name="U'Ren J.M."/>
        </authorList>
    </citation>
    <scope>NUCLEOTIDE SEQUENCE [LARGE SCALE GENOMIC DNA]</scope>
    <source>
        <strain evidence="1 2">CBS 119005</strain>
    </source>
</reference>
<dbReference type="EMBL" id="MU393421">
    <property type="protein sequence ID" value="KAI4871116.1"/>
    <property type="molecule type" value="Genomic_DNA"/>
</dbReference>
<evidence type="ECO:0000313" key="1">
    <source>
        <dbReference type="EMBL" id="KAI4871116.1"/>
    </source>
</evidence>
<protein>
    <submittedName>
        <fullName evidence="1">Phosphoglycerate mutase-like protein</fullName>
    </submittedName>
</protein>
<gene>
    <name evidence="1" type="ORF">F4820DRAFT_442544</name>
</gene>
<keyword evidence="2" id="KW-1185">Reference proteome</keyword>
<organism evidence="1 2">
    <name type="scientific">Hypoxylon rubiginosum</name>
    <dbReference type="NCBI Taxonomy" id="110542"/>
    <lineage>
        <taxon>Eukaryota</taxon>
        <taxon>Fungi</taxon>
        <taxon>Dikarya</taxon>
        <taxon>Ascomycota</taxon>
        <taxon>Pezizomycotina</taxon>
        <taxon>Sordariomycetes</taxon>
        <taxon>Xylariomycetidae</taxon>
        <taxon>Xylariales</taxon>
        <taxon>Hypoxylaceae</taxon>
        <taxon>Hypoxylon</taxon>
    </lineage>
</organism>
<accession>A0ACB9ZHI0</accession>
<dbReference type="Proteomes" id="UP001497700">
    <property type="component" value="Unassembled WGS sequence"/>
</dbReference>
<evidence type="ECO:0000313" key="2">
    <source>
        <dbReference type="Proteomes" id="UP001497700"/>
    </source>
</evidence>
<sequence>MAPIIHLVRHAQGYHNLSEVNQQIPDPDLTPLGITQCEELCKRFDAHDKITHLVASPIRRTLYTCLRSFAPAVDAGKKVIALPDAQEISTLPCDIGSEPSKLKEEFADRVDLHLVKEGWNDKSIESRYYPTPVKLEERSRAVRLWLRELVNKAGEDAQVVLVTHGGILHFLTQDFDGVKLERGTGWDNTELRSYEFEDPTGQDPEASLKETNPSWRRRRGSAIPLTQTEQIQIQQAFQARLAEETKNREGSSEDSSSAVVD</sequence>
<proteinExistence type="predicted"/>
<name>A0ACB9ZHI0_9PEZI</name>
<comment type="caution">
    <text evidence="1">The sequence shown here is derived from an EMBL/GenBank/DDBJ whole genome shotgun (WGS) entry which is preliminary data.</text>
</comment>